<organism evidence="2">
    <name type="scientific">uncultured Mycobacterium sp</name>
    <dbReference type="NCBI Taxonomy" id="171292"/>
    <lineage>
        <taxon>Bacteria</taxon>
        <taxon>Bacillati</taxon>
        <taxon>Actinomycetota</taxon>
        <taxon>Actinomycetes</taxon>
        <taxon>Mycobacteriales</taxon>
        <taxon>Mycobacteriaceae</taxon>
        <taxon>Mycobacterium</taxon>
        <taxon>environmental samples</taxon>
    </lineage>
</organism>
<proteinExistence type="predicted"/>
<protein>
    <recommendedName>
        <fullName evidence="1">SnoaL-like domain-containing protein</fullName>
    </recommendedName>
</protein>
<gene>
    <name evidence="2" type="ORF">MHPYR_170100</name>
</gene>
<sequence length="168" mass="18849">MPVAEQDSWADVEAIKQLKARYCRLLDTKDWAGWRDIFTDDFVSDTTPSGGVLITGADEFVAFLQSTLGKPSQPTVHQVHAPEIELTSPSTASGIWALNDIVRLAPGINLAGYGHYHETYEKTDGQWRIKTSTLTRLREDVFNPFFSLRISPRLRDSAARLARKRGMV</sequence>
<reference evidence="2" key="1">
    <citation type="submission" date="2016-03" db="EMBL/GenBank/DDBJ databases">
        <authorList>
            <person name="Ploux O."/>
        </authorList>
    </citation>
    <scope>NUCLEOTIDE SEQUENCE</scope>
    <source>
        <strain evidence="2">UC10</strain>
    </source>
</reference>
<evidence type="ECO:0000313" key="2">
    <source>
        <dbReference type="EMBL" id="SBS73623.1"/>
    </source>
</evidence>
<evidence type="ECO:0000259" key="1">
    <source>
        <dbReference type="Pfam" id="PF13577"/>
    </source>
</evidence>
<dbReference type="SUPFAM" id="SSF54427">
    <property type="entry name" value="NTF2-like"/>
    <property type="match status" value="1"/>
</dbReference>
<dbReference type="EMBL" id="FLQS01000009">
    <property type="protein sequence ID" value="SBS73623.1"/>
    <property type="molecule type" value="Genomic_DNA"/>
</dbReference>
<feature type="domain" description="SnoaL-like" evidence="1">
    <location>
        <begin position="10"/>
        <end position="131"/>
    </location>
</feature>
<dbReference type="InterPro" id="IPR032710">
    <property type="entry name" value="NTF2-like_dom_sf"/>
</dbReference>
<name>A0A1Y5P4M6_9MYCO</name>
<dbReference type="Pfam" id="PF13577">
    <property type="entry name" value="SnoaL_4"/>
    <property type="match status" value="1"/>
</dbReference>
<dbReference type="InterPro" id="IPR037401">
    <property type="entry name" value="SnoaL-like"/>
</dbReference>
<accession>A0A1Y5P4M6</accession>
<dbReference type="Gene3D" id="3.10.450.50">
    <property type="match status" value="1"/>
</dbReference>
<dbReference type="CDD" id="cd00531">
    <property type="entry name" value="NTF2_like"/>
    <property type="match status" value="1"/>
</dbReference>
<dbReference type="AlphaFoldDB" id="A0A1Y5P4M6"/>